<dbReference type="AlphaFoldDB" id="A0AAN9JET3"/>
<gene>
    <name evidence="4" type="ORF">VNO77_46241</name>
    <name evidence="3" type="ORF">VNO77_49257</name>
    <name evidence="2" type="ORF">VNO77_51068</name>
</gene>
<sequence length="137" mass="14722">MYKALEVWLHFGELLYSRQAGSVHDSLPLTLNRATSRSSVCHLSTGNGRISPCACPLQSLEWAPSSSCFLFKFGTMTITLRDVFLLTGFPITGSVAVHAINPGDNALPSVGVSSGHFSSYASVAKKDCDLKEDPLSE</sequence>
<dbReference type="Proteomes" id="UP001367508">
    <property type="component" value="Unassembled WGS sequence"/>
</dbReference>
<name>A0AAN9JET3_CANGL</name>
<dbReference type="InterPro" id="IPR019557">
    <property type="entry name" value="AminoTfrase-like_pln_mobile"/>
</dbReference>
<dbReference type="Pfam" id="PF10536">
    <property type="entry name" value="PMD"/>
    <property type="match status" value="1"/>
</dbReference>
<protein>
    <recommendedName>
        <fullName evidence="1">Aminotransferase-like plant mobile domain-containing protein</fullName>
    </recommendedName>
</protein>
<keyword evidence="5" id="KW-1185">Reference proteome</keyword>
<accession>A0AAN9JET3</accession>
<evidence type="ECO:0000313" key="5">
    <source>
        <dbReference type="Proteomes" id="UP001367508"/>
    </source>
</evidence>
<dbReference type="EMBL" id="JAYMYQ010000056">
    <property type="protein sequence ID" value="KAK7296936.1"/>
    <property type="molecule type" value="Genomic_DNA"/>
</dbReference>
<evidence type="ECO:0000313" key="3">
    <source>
        <dbReference type="EMBL" id="KAK7296936.1"/>
    </source>
</evidence>
<feature type="domain" description="Aminotransferase-like plant mobile" evidence="1">
    <location>
        <begin position="62"/>
        <end position="98"/>
    </location>
</feature>
<proteinExistence type="predicted"/>
<comment type="caution">
    <text evidence="3">The sequence shown here is derived from an EMBL/GenBank/DDBJ whole genome shotgun (WGS) entry which is preliminary data.</text>
</comment>
<organism evidence="3 5">
    <name type="scientific">Canavalia gladiata</name>
    <name type="common">Sword bean</name>
    <name type="synonym">Dolichos gladiatus</name>
    <dbReference type="NCBI Taxonomy" id="3824"/>
    <lineage>
        <taxon>Eukaryota</taxon>
        <taxon>Viridiplantae</taxon>
        <taxon>Streptophyta</taxon>
        <taxon>Embryophyta</taxon>
        <taxon>Tracheophyta</taxon>
        <taxon>Spermatophyta</taxon>
        <taxon>Magnoliopsida</taxon>
        <taxon>eudicotyledons</taxon>
        <taxon>Gunneridae</taxon>
        <taxon>Pentapetalae</taxon>
        <taxon>rosids</taxon>
        <taxon>fabids</taxon>
        <taxon>Fabales</taxon>
        <taxon>Fabaceae</taxon>
        <taxon>Papilionoideae</taxon>
        <taxon>50 kb inversion clade</taxon>
        <taxon>NPAAA clade</taxon>
        <taxon>indigoferoid/millettioid clade</taxon>
        <taxon>Phaseoleae</taxon>
        <taxon>Canavalia</taxon>
    </lineage>
</organism>
<dbReference type="EMBL" id="JAYMYQ010000096">
    <property type="protein sequence ID" value="KAK7295942.1"/>
    <property type="molecule type" value="Genomic_DNA"/>
</dbReference>
<dbReference type="EMBL" id="JAYMYQ010000023">
    <property type="protein sequence ID" value="KAK7298920.1"/>
    <property type="molecule type" value="Genomic_DNA"/>
</dbReference>
<reference evidence="3 5" key="1">
    <citation type="submission" date="2024-01" db="EMBL/GenBank/DDBJ databases">
        <title>The genomes of 5 underutilized Papilionoideae crops provide insights into root nodulation and disease resistanc.</title>
        <authorList>
            <person name="Jiang F."/>
        </authorList>
    </citation>
    <scope>NUCLEOTIDE SEQUENCE [LARGE SCALE GENOMIC DNA]</scope>
    <source>
        <strain evidence="3">LVBAO_FW01</strain>
        <tissue evidence="3">Leaves</tissue>
    </source>
</reference>
<evidence type="ECO:0000313" key="2">
    <source>
        <dbReference type="EMBL" id="KAK7295942.1"/>
    </source>
</evidence>
<evidence type="ECO:0000313" key="4">
    <source>
        <dbReference type="EMBL" id="KAK7298920.1"/>
    </source>
</evidence>
<evidence type="ECO:0000259" key="1">
    <source>
        <dbReference type="Pfam" id="PF10536"/>
    </source>
</evidence>